<gene>
    <name evidence="1" type="ORF">PQU98_10285</name>
</gene>
<comment type="caution">
    <text evidence="1">The sequence shown here is derived from an EMBL/GenBank/DDBJ whole genome shotgun (WGS) entry which is preliminary data.</text>
</comment>
<organism evidence="1 2">
    <name type="scientific">Asticcacaulis machinosus</name>
    <dbReference type="NCBI Taxonomy" id="2984211"/>
    <lineage>
        <taxon>Bacteria</taxon>
        <taxon>Pseudomonadati</taxon>
        <taxon>Pseudomonadota</taxon>
        <taxon>Alphaproteobacteria</taxon>
        <taxon>Caulobacterales</taxon>
        <taxon>Caulobacteraceae</taxon>
        <taxon>Asticcacaulis</taxon>
    </lineage>
</organism>
<dbReference type="EMBL" id="JAQQKV010000002">
    <property type="protein sequence ID" value="MDC7676520.1"/>
    <property type="molecule type" value="Genomic_DNA"/>
</dbReference>
<sequence length="78" mass="8534">MGVTIGMTQAEADQALITQGFGLKGTHGCTDQSALCQMVDTIATYRKDGVSSFGYVEVHTKAGRVVSVRWWKRPREIS</sequence>
<evidence type="ECO:0000313" key="2">
    <source>
        <dbReference type="Proteomes" id="UP001218579"/>
    </source>
</evidence>
<keyword evidence="2" id="KW-1185">Reference proteome</keyword>
<dbReference type="RefSeq" id="WP_272744853.1">
    <property type="nucleotide sequence ID" value="NZ_JAQQKV010000002.1"/>
</dbReference>
<evidence type="ECO:0000313" key="1">
    <source>
        <dbReference type="EMBL" id="MDC7676520.1"/>
    </source>
</evidence>
<accession>A0ABT5HJU3</accession>
<protein>
    <submittedName>
        <fullName evidence="1">Uncharacterized protein</fullName>
    </submittedName>
</protein>
<name>A0ABT5HJU3_9CAUL</name>
<reference evidence="1 2" key="1">
    <citation type="submission" date="2023-01" db="EMBL/GenBank/DDBJ databases">
        <title>Novel species of the genus Asticcacaulis isolated from rivers.</title>
        <authorList>
            <person name="Lu H."/>
        </authorList>
    </citation>
    <scope>NUCLEOTIDE SEQUENCE [LARGE SCALE GENOMIC DNA]</scope>
    <source>
        <strain evidence="1 2">LKC15W</strain>
    </source>
</reference>
<proteinExistence type="predicted"/>
<dbReference type="Proteomes" id="UP001218579">
    <property type="component" value="Unassembled WGS sequence"/>
</dbReference>